<accession>A0AA35S433</accession>
<name>A0AA35S433_GEOBA</name>
<gene>
    <name evidence="8" type="ORF">GBAR_LOCUS13508</name>
</gene>
<keyword evidence="9" id="KW-1185">Reference proteome</keyword>
<dbReference type="EMBL" id="CASHTH010001991">
    <property type="protein sequence ID" value="CAI8023075.1"/>
    <property type="molecule type" value="Genomic_DNA"/>
</dbReference>
<evidence type="ECO:0000313" key="8">
    <source>
        <dbReference type="EMBL" id="CAI8023075.1"/>
    </source>
</evidence>
<dbReference type="InterPro" id="IPR051399">
    <property type="entry name" value="RNA-guided_DNA_endo/Transpos"/>
</dbReference>
<dbReference type="PANTHER" id="PTHR30405">
    <property type="entry name" value="TRANSPOSASE"/>
    <property type="match status" value="1"/>
</dbReference>
<dbReference type="NCBIfam" id="NF040570">
    <property type="entry name" value="guided_TnpB"/>
    <property type="match status" value="1"/>
</dbReference>
<dbReference type="Pfam" id="PF07282">
    <property type="entry name" value="Cas12f1-like_TNB"/>
    <property type="match status" value="1"/>
</dbReference>
<dbReference type="Proteomes" id="UP001174909">
    <property type="component" value="Unassembled WGS sequence"/>
</dbReference>
<evidence type="ECO:0000256" key="1">
    <source>
        <dbReference type="ARBA" id="ARBA00008761"/>
    </source>
</evidence>
<protein>
    <submittedName>
        <fullName evidence="8">Transposase Rv2885c</fullName>
    </submittedName>
</protein>
<evidence type="ECO:0000259" key="7">
    <source>
        <dbReference type="Pfam" id="PF07282"/>
    </source>
</evidence>
<dbReference type="GO" id="GO:0003677">
    <property type="term" value="F:DNA binding"/>
    <property type="evidence" value="ECO:0007669"/>
    <property type="project" value="UniProtKB-KW"/>
</dbReference>
<feature type="domain" description="Cas12f1-like TNB" evidence="7">
    <location>
        <begin position="298"/>
        <end position="361"/>
    </location>
</feature>
<keyword evidence="3" id="KW-0815">Transposition</keyword>
<proteinExistence type="inferred from homology"/>
<evidence type="ECO:0000313" key="9">
    <source>
        <dbReference type="Proteomes" id="UP001174909"/>
    </source>
</evidence>
<dbReference type="GO" id="GO:0006310">
    <property type="term" value="P:DNA recombination"/>
    <property type="evidence" value="ECO:0007669"/>
    <property type="project" value="UniProtKB-KW"/>
</dbReference>
<comment type="caution">
    <text evidence="8">The sequence shown here is derived from an EMBL/GenBank/DDBJ whole genome shotgun (WGS) entry which is preliminary data.</text>
</comment>
<dbReference type="InterPro" id="IPR010095">
    <property type="entry name" value="Cas12f1-like_TNB"/>
</dbReference>
<evidence type="ECO:0000256" key="2">
    <source>
        <dbReference type="ARBA" id="ARBA00011044"/>
    </source>
</evidence>
<keyword evidence="4" id="KW-0238">DNA-binding</keyword>
<feature type="domain" description="Probable transposase IS891/IS1136/IS1341" evidence="6">
    <location>
        <begin position="177"/>
        <end position="281"/>
    </location>
</feature>
<keyword evidence="5" id="KW-0233">DNA recombination</keyword>
<comment type="similarity">
    <text evidence="1">In the C-terminal section; belongs to the transposase 35 family.</text>
</comment>
<reference evidence="8" key="1">
    <citation type="submission" date="2023-03" db="EMBL/GenBank/DDBJ databases">
        <authorList>
            <person name="Steffen K."/>
            <person name="Cardenas P."/>
        </authorList>
    </citation>
    <scope>NUCLEOTIDE SEQUENCE</scope>
</reference>
<dbReference type="GO" id="GO:0032196">
    <property type="term" value="P:transposition"/>
    <property type="evidence" value="ECO:0007669"/>
    <property type="project" value="UniProtKB-KW"/>
</dbReference>
<evidence type="ECO:0000256" key="5">
    <source>
        <dbReference type="ARBA" id="ARBA00023172"/>
    </source>
</evidence>
<dbReference type="InterPro" id="IPR001959">
    <property type="entry name" value="Transposase"/>
</dbReference>
<sequence>MKAGVKVPVSLTVKQERYATRSVGIARAVFNLMVATHRSARAQFHGLWPSPMELEKTFNEMKHEPEFGMEYATEVSKFVAQGACRDFRRAHENWRNPELRAAVPSFRKKNLQGTGSFLAASGVDRVKYDGHRRIGLPYLGSVKLNRELPEGIAYEVRIRKENGVWWASVNYWKPPVDAEEKTHLCGAVDVGITPLAVDSQLVHYENPKALYQMLRKLRRWQRALERRTVGSRGWHEAQRRVAAIHRRSIGLRENAHHEVSRLLVRKYAVLAIESLNVAGMDQLPHQAKAIRDAAIGGLLQKIRYKADWYGTVVVEADRFYPSSKLCSDCGAHNAALGREPYWTCSDCGVRHDRNENAALNLLTLAINAARDLPKLAPGPVGPDVTLPDGKALANGSNACGETGPGEGRTALSTLASPAVDGGAAPCGGSRAEVVINTQLQLAI</sequence>
<evidence type="ECO:0000256" key="4">
    <source>
        <dbReference type="ARBA" id="ARBA00023125"/>
    </source>
</evidence>
<evidence type="ECO:0000259" key="6">
    <source>
        <dbReference type="Pfam" id="PF01385"/>
    </source>
</evidence>
<organism evidence="8 9">
    <name type="scientific">Geodia barretti</name>
    <name type="common">Barrett's horny sponge</name>
    <dbReference type="NCBI Taxonomy" id="519541"/>
    <lineage>
        <taxon>Eukaryota</taxon>
        <taxon>Metazoa</taxon>
        <taxon>Porifera</taxon>
        <taxon>Demospongiae</taxon>
        <taxon>Heteroscleromorpha</taxon>
        <taxon>Tetractinellida</taxon>
        <taxon>Astrophorina</taxon>
        <taxon>Geodiidae</taxon>
        <taxon>Geodia</taxon>
    </lineage>
</organism>
<dbReference type="AlphaFoldDB" id="A0AA35S433"/>
<comment type="similarity">
    <text evidence="2">In the N-terminal section; belongs to the transposase 2 family.</text>
</comment>
<evidence type="ECO:0000256" key="3">
    <source>
        <dbReference type="ARBA" id="ARBA00022578"/>
    </source>
</evidence>
<dbReference type="Pfam" id="PF01385">
    <property type="entry name" value="OrfB_IS605"/>
    <property type="match status" value="1"/>
</dbReference>
<dbReference type="PANTHER" id="PTHR30405:SF25">
    <property type="entry name" value="RNA-GUIDED DNA ENDONUCLEASE INSQ-RELATED"/>
    <property type="match status" value="1"/>
</dbReference>